<feature type="compositionally biased region" description="Low complexity" evidence="1">
    <location>
        <begin position="296"/>
        <end position="305"/>
    </location>
</feature>
<gene>
    <name evidence="2" type="ORF">C8Q71DRAFT_853457</name>
</gene>
<dbReference type="RefSeq" id="XP_047783991.1">
    <property type="nucleotide sequence ID" value="XM_047926944.1"/>
</dbReference>
<proteinExistence type="predicted"/>
<name>A0ABQ8KV84_9APHY</name>
<comment type="caution">
    <text evidence="2">The sequence shown here is derived from an EMBL/GenBank/DDBJ whole genome shotgun (WGS) entry which is preliminary data.</text>
</comment>
<feature type="compositionally biased region" description="Basic and acidic residues" evidence="1">
    <location>
        <begin position="111"/>
        <end position="129"/>
    </location>
</feature>
<feature type="compositionally biased region" description="Pro residues" evidence="1">
    <location>
        <begin position="137"/>
        <end position="154"/>
    </location>
</feature>
<feature type="compositionally biased region" description="Low complexity" evidence="1">
    <location>
        <begin position="160"/>
        <end position="171"/>
    </location>
</feature>
<accession>A0ABQ8KV84</accession>
<feature type="compositionally biased region" description="Pro residues" evidence="1">
    <location>
        <begin position="222"/>
        <end position="233"/>
    </location>
</feature>
<sequence length="356" mass="38095">MDWSSARYKSRKSLSTTLSSLPLSTPTSAGAGHFASFVFTSLFHRTLTLTHRSPARPLRPNEFASQHALHHRLLRRRIRNRSRATALARPVYDRSQYAPRGHDADVTFDPRGSHDPLENLWERDRHEALVSRSGLQPPEPQWPPESAPPPVPPPKDVDLSSPDESSQTQSSPPEPYLPDYIDESYQPSPPPRQRPEQKVPERTVPKGPRPPAQQIPSGGSAGPPPPPNSPMNNPPSLGSPASDADSEMGEEDAMSPSESAFGENGPSTPLGTPGPEDEARPNGRRPAPPPGSPLVNGVGPLPNGSGSNGSNGAGPHPNGSGPTNGANGSGSRPPNGLRRRSEMHEVLARMILDALD</sequence>
<dbReference type="EMBL" id="JADCUA010000002">
    <property type="protein sequence ID" value="KAH9842944.1"/>
    <property type="molecule type" value="Genomic_DNA"/>
</dbReference>
<feature type="compositionally biased region" description="Polar residues" evidence="1">
    <location>
        <begin position="323"/>
        <end position="332"/>
    </location>
</feature>
<dbReference type="Proteomes" id="UP000814176">
    <property type="component" value="Unassembled WGS sequence"/>
</dbReference>
<feature type="compositionally biased region" description="Basic and acidic residues" evidence="1">
    <location>
        <begin position="193"/>
        <end position="204"/>
    </location>
</feature>
<feature type="compositionally biased region" description="Acidic residues" evidence="1">
    <location>
        <begin position="244"/>
        <end position="253"/>
    </location>
</feature>
<protein>
    <submittedName>
        <fullName evidence="2">Uncharacterized protein</fullName>
    </submittedName>
</protein>
<evidence type="ECO:0000313" key="3">
    <source>
        <dbReference type="Proteomes" id="UP000814176"/>
    </source>
</evidence>
<keyword evidence="3" id="KW-1185">Reference proteome</keyword>
<dbReference type="GeneID" id="72007676"/>
<feature type="region of interest" description="Disordered" evidence="1">
    <location>
        <begin position="85"/>
        <end position="343"/>
    </location>
</feature>
<evidence type="ECO:0000256" key="1">
    <source>
        <dbReference type="SAM" id="MobiDB-lite"/>
    </source>
</evidence>
<reference evidence="2 3" key="1">
    <citation type="journal article" date="2021" name="Environ. Microbiol.">
        <title>Gene family expansions and transcriptome signatures uncover fungal adaptations to wood decay.</title>
        <authorList>
            <person name="Hage H."/>
            <person name="Miyauchi S."/>
            <person name="Viragh M."/>
            <person name="Drula E."/>
            <person name="Min B."/>
            <person name="Chaduli D."/>
            <person name="Navarro D."/>
            <person name="Favel A."/>
            <person name="Norest M."/>
            <person name="Lesage-Meessen L."/>
            <person name="Balint B."/>
            <person name="Merenyi Z."/>
            <person name="de Eugenio L."/>
            <person name="Morin E."/>
            <person name="Martinez A.T."/>
            <person name="Baldrian P."/>
            <person name="Stursova M."/>
            <person name="Martinez M.J."/>
            <person name="Novotny C."/>
            <person name="Magnuson J.K."/>
            <person name="Spatafora J.W."/>
            <person name="Maurice S."/>
            <person name="Pangilinan J."/>
            <person name="Andreopoulos W."/>
            <person name="LaButti K."/>
            <person name="Hundley H."/>
            <person name="Na H."/>
            <person name="Kuo A."/>
            <person name="Barry K."/>
            <person name="Lipzen A."/>
            <person name="Henrissat B."/>
            <person name="Riley R."/>
            <person name="Ahrendt S."/>
            <person name="Nagy L.G."/>
            <person name="Grigoriev I.V."/>
            <person name="Martin F."/>
            <person name="Rosso M.N."/>
        </authorList>
    </citation>
    <scope>NUCLEOTIDE SEQUENCE [LARGE SCALE GENOMIC DNA]</scope>
    <source>
        <strain evidence="2 3">CIRM-BRFM 1785</strain>
    </source>
</reference>
<evidence type="ECO:0000313" key="2">
    <source>
        <dbReference type="EMBL" id="KAH9842944.1"/>
    </source>
</evidence>
<organism evidence="2 3">
    <name type="scientific">Rhodofomes roseus</name>
    <dbReference type="NCBI Taxonomy" id="34475"/>
    <lineage>
        <taxon>Eukaryota</taxon>
        <taxon>Fungi</taxon>
        <taxon>Dikarya</taxon>
        <taxon>Basidiomycota</taxon>
        <taxon>Agaricomycotina</taxon>
        <taxon>Agaricomycetes</taxon>
        <taxon>Polyporales</taxon>
        <taxon>Rhodofomes</taxon>
    </lineage>
</organism>